<evidence type="ECO:0000259" key="22">
    <source>
        <dbReference type="PROSITE" id="PS50287"/>
    </source>
</evidence>
<proteinExistence type="inferred from homology"/>
<feature type="compositionally biased region" description="Polar residues" evidence="19">
    <location>
        <begin position="411"/>
        <end position="425"/>
    </location>
</feature>
<dbReference type="FunFam" id="3.10.250.10:FF:000016">
    <property type="entry name" value="Scavenger receptor cysteine-rich protein type 12"/>
    <property type="match status" value="1"/>
</dbReference>
<dbReference type="FunFam" id="2.60.120.290:FF:000005">
    <property type="entry name" value="Procollagen C-endopeptidase enhancer 1"/>
    <property type="match status" value="1"/>
</dbReference>
<dbReference type="SUPFAM" id="SSF56496">
    <property type="entry name" value="Fibrinogen C-terminal domain-like"/>
    <property type="match status" value="1"/>
</dbReference>
<evidence type="ECO:0000256" key="15">
    <source>
        <dbReference type="ARBA" id="ARBA00077610"/>
    </source>
</evidence>
<keyword evidence="6" id="KW-0378">Hydrolase</keyword>
<dbReference type="GO" id="GO:0005540">
    <property type="term" value="F:hyaluronic acid binding"/>
    <property type="evidence" value="ECO:0007669"/>
    <property type="project" value="InterPro"/>
</dbReference>
<dbReference type="GO" id="GO:0016787">
    <property type="term" value="F:hydrolase activity"/>
    <property type="evidence" value="ECO:0007669"/>
    <property type="project" value="UniProtKB-KW"/>
</dbReference>
<dbReference type="SMART" id="SM00042">
    <property type="entry name" value="CUB"/>
    <property type="match status" value="1"/>
</dbReference>
<comment type="subcellular location">
    <subcellularLocation>
        <location evidence="1">Membrane</location>
        <topology evidence="1">Single-pass membrane protein</topology>
    </subcellularLocation>
</comment>
<evidence type="ECO:0000256" key="5">
    <source>
        <dbReference type="ARBA" id="ARBA00022737"/>
    </source>
</evidence>
<name>A0AAV7BHS6_ENGPU</name>
<feature type="disulfide bond" evidence="17">
    <location>
        <begin position="696"/>
        <end position="706"/>
    </location>
</feature>
<dbReference type="Gene3D" id="3.90.215.10">
    <property type="entry name" value="Gamma Fibrinogen, chain A, domain 1"/>
    <property type="match status" value="1"/>
</dbReference>
<keyword evidence="25" id="KW-1185">Reference proteome</keyword>
<dbReference type="PANTHER" id="PTHR24251">
    <property type="entry name" value="OVOCHYMASE-RELATED"/>
    <property type="match status" value="1"/>
</dbReference>
<dbReference type="InterPro" id="IPR016187">
    <property type="entry name" value="CTDL_fold"/>
</dbReference>
<feature type="domain" description="SRCR" evidence="22">
    <location>
        <begin position="629"/>
        <end position="725"/>
    </location>
</feature>
<evidence type="ECO:0000256" key="2">
    <source>
        <dbReference type="ARBA" id="ARBA00009931"/>
    </source>
</evidence>
<feature type="domain" description="Link" evidence="23">
    <location>
        <begin position="33"/>
        <end position="126"/>
    </location>
</feature>
<dbReference type="GO" id="GO:0016020">
    <property type="term" value="C:membrane"/>
    <property type="evidence" value="ECO:0007669"/>
    <property type="project" value="UniProtKB-SubCell"/>
</dbReference>
<dbReference type="InterPro" id="IPR000538">
    <property type="entry name" value="Link_dom"/>
</dbReference>
<keyword evidence="5" id="KW-0677">Repeat</keyword>
<evidence type="ECO:0000256" key="18">
    <source>
        <dbReference type="PROSITE-ProRule" id="PRU00323"/>
    </source>
</evidence>
<dbReference type="GO" id="GO:0007155">
    <property type="term" value="P:cell adhesion"/>
    <property type="evidence" value="ECO:0007669"/>
    <property type="project" value="UniProtKB-KW"/>
</dbReference>
<keyword evidence="8" id="KW-1133">Transmembrane helix</keyword>
<feature type="disulfide bond" evidence="18">
    <location>
        <begin position="79"/>
        <end position="100"/>
    </location>
</feature>
<feature type="region of interest" description="Disordered" evidence="19">
    <location>
        <begin position="411"/>
        <end position="440"/>
    </location>
</feature>
<dbReference type="InterPro" id="IPR035914">
    <property type="entry name" value="Sperma_CUB_dom_sf"/>
</dbReference>
<sequence length="848" mass="95204">MEWWFIYAFHIILFSQCASIPRCQHYLSRRKEGVFHYDRHMRYQLSYQNAQKTCIQDFGGKIATREQLEKAFKSGLEECRAGWILSAEVAYPRINKHWNCGENRTGIISYGVRQNLQEKWDVFCYKENDDCSHYERTFFKVPWKTTEVSPRSIFFTTSPVKHETKILIEQDGQNNINNSTHVPASVLSLQTKPYLTINAGRSRKTTLNSTTSRLHTVANIFLHEFVSNIYSDEKVGKEKLDVLPQQTATENPGFYNKTYNMTNIFPTTESITTNMNLSIIDGGQNQTGLHNTDLKSQFKSHSYTLQTTADNILSQDQKHPLAISPVLPSFPPASSSDFTYNGVDIFSKSTVDTASNAFDFTTQHMRTKNQTDILYLMTDHIMSKSKPFIDTQPTTSSYLHYQNKEVQEFVNSEKNVSSESTPTSNLEKDNSIDRNFTRGTLGNQTFLPAKETISSPRTSTLSVKEPAIETRNHSKNFSQTKSSFFTLYDHMRVTASPTPYRNGRNVRIDSCGGWFKTLSGQFHSPGFPQSYEKDMKCIWVIEVPLGYHVVLEFVSLVLEEHRNCEYDYVMVYDGMESDQRVLGRFCGSLIPSQIHASSNVMTVIMRSDTSVELDGISVQFRATQTSSGIILTDGKNSLEGVVEIEYQGVRGNICAKQWTNNEAQVVCRQLGFLGPAIATRINGDDRVTWALSFVSCHTGATAFENCHVKNTGICGTTERAGVICQVYGSCAHLKNAGVQESGTYTIDPDGVGNGESHFPVECDMSSDITTGITIVGHDLEGKERAAPCQAPGCHSRVITYKAASLAQLRALTVISENCKQSVKVNVPLESLLVIVMQMMISGEWMKAP</sequence>
<keyword evidence="12" id="KW-0325">Glycoprotein</keyword>
<dbReference type="FunFam" id="3.10.100.10:FF:000001">
    <property type="entry name" value="Hyaluronan proteoglycan link protein 1"/>
    <property type="match status" value="1"/>
</dbReference>
<dbReference type="PROSITE" id="PS50963">
    <property type="entry name" value="LINK_2"/>
    <property type="match status" value="1"/>
</dbReference>
<feature type="signal peptide" evidence="20">
    <location>
        <begin position="1"/>
        <end position="19"/>
    </location>
</feature>
<evidence type="ECO:0000256" key="16">
    <source>
        <dbReference type="ARBA" id="ARBA00081068"/>
    </source>
</evidence>
<dbReference type="InterPro" id="IPR014716">
    <property type="entry name" value="Fibrinogen_a/b/g_C_1"/>
</dbReference>
<evidence type="ECO:0000256" key="10">
    <source>
        <dbReference type="ARBA" id="ARBA00023145"/>
    </source>
</evidence>
<evidence type="ECO:0000256" key="20">
    <source>
        <dbReference type="SAM" id="SignalP"/>
    </source>
</evidence>
<dbReference type="SMART" id="SM00202">
    <property type="entry name" value="SR"/>
    <property type="match status" value="1"/>
</dbReference>
<keyword evidence="11 17" id="KW-1015">Disulfide bond</keyword>
<comment type="caution">
    <text evidence="24">The sequence shown here is derived from an EMBL/GenBank/DDBJ whole genome shotgun (WGS) entry which is preliminary data.</text>
</comment>
<dbReference type="Pfam" id="PF00193">
    <property type="entry name" value="Xlink"/>
    <property type="match status" value="1"/>
</dbReference>
<dbReference type="Gene3D" id="3.10.100.10">
    <property type="entry name" value="Mannose-Binding Protein A, subunit A"/>
    <property type="match status" value="1"/>
</dbReference>
<dbReference type="Pfam" id="PF00530">
    <property type="entry name" value="SRCR"/>
    <property type="match status" value="1"/>
</dbReference>
<keyword evidence="7" id="KW-0130">Cell adhesion</keyword>
<dbReference type="PRINTS" id="PR01265">
    <property type="entry name" value="LINKMODULE"/>
</dbReference>
<feature type="compositionally biased region" description="Basic and acidic residues" evidence="19">
    <location>
        <begin position="426"/>
        <end position="436"/>
    </location>
</feature>
<protein>
    <recommendedName>
        <fullName evidence="14">Tumor necrosis factor-inducible gene 6 protein</fullName>
    </recommendedName>
    <alternativeName>
        <fullName evidence="16">TNF-stimulated gene 6 protein</fullName>
    </alternativeName>
    <alternativeName>
        <fullName evidence="15">Tumor necrosis factor alpha-induced protein 6</fullName>
    </alternativeName>
</protein>
<organism evidence="24 25">
    <name type="scientific">Engystomops pustulosus</name>
    <name type="common">Tungara frog</name>
    <name type="synonym">Physalaemus pustulosus</name>
    <dbReference type="NCBI Taxonomy" id="76066"/>
    <lineage>
        <taxon>Eukaryota</taxon>
        <taxon>Metazoa</taxon>
        <taxon>Chordata</taxon>
        <taxon>Craniata</taxon>
        <taxon>Vertebrata</taxon>
        <taxon>Euteleostomi</taxon>
        <taxon>Amphibia</taxon>
        <taxon>Batrachia</taxon>
        <taxon>Anura</taxon>
        <taxon>Neobatrachia</taxon>
        <taxon>Hyloidea</taxon>
        <taxon>Leptodactylidae</taxon>
        <taxon>Leiuperinae</taxon>
        <taxon>Engystomops</taxon>
    </lineage>
</organism>
<evidence type="ECO:0000259" key="21">
    <source>
        <dbReference type="PROSITE" id="PS01180"/>
    </source>
</evidence>
<gene>
    <name evidence="24" type="ORF">GDO81_011898</name>
</gene>
<evidence type="ECO:0000256" key="13">
    <source>
        <dbReference type="ARBA" id="ARBA00064571"/>
    </source>
</evidence>
<dbReference type="SUPFAM" id="SSF49854">
    <property type="entry name" value="Spermadhesin, CUB domain"/>
    <property type="match status" value="1"/>
</dbReference>
<evidence type="ECO:0000256" key="1">
    <source>
        <dbReference type="ARBA" id="ARBA00004167"/>
    </source>
</evidence>
<dbReference type="Gene3D" id="3.10.250.10">
    <property type="entry name" value="SRCR-like domain"/>
    <property type="match status" value="1"/>
</dbReference>
<dbReference type="Gene3D" id="2.60.120.290">
    <property type="entry name" value="Spermadhesin, CUB domain"/>
    <property type="match status" value="1"/>
</dbReference>
<dbReference type="EMBL" id="WNYA01000005">
    <property type="protein sequence ID" value="KAG8572064.1"/>
    <property type="molecule type" value="Genomic_DNA"/>
</dbReference>
<comment type="subunit">
    <text evidence="13">Interacts (via Link domain) with inter-alpha-inhibitor (I-alpha-I) component bikunin. Interacts with ITIH2/HC2; this interaction is required for transesterification of the HC to hyaluronan. Interacts (via Link and CUB domains) with ITIH1. Chondroitin sulfate may be required for the stability of the complex. Interacts (via Link domain) with various C-X-C and C-C chemokines including PF4, CXCL8, CXCL11, CXCL12, CCL2, CCL7, CCL19, CCL21, and CCL27; this interaction interferes with chemokine binding to glycosaminoglycans. Interacts (primarily via Link domain) with BMP2; this interaction is inhibited by hyaluronan. Interacts (via both Link and CUB domains) with TNFSF11. Interacts (via CUB domain) with FN1 (via type III repeats 9-14); this interaction enhances fibronectin fibril assembly. TNFAIP6 may act as a bridging molecule between FN1 and THBS1.</text>
</comment>
<comment type="caution">
    <text evidence="17">Lacks conserved residue(s) required for the propagation of feature annotation.</text>
</comment>
<evidence type="ECO:0000256" key="17">
    <source>
        <dbReference type="PROSITE-ProRule" id="PRU00196"/>
    </source>
</evidence>
<dbReference type="PROSITE" id="PS50287">
    <property type="entry name" value="SRCR_2"/>
    <property type="match status" value="1"/>
</dbReference>
<dbReference type="InterPro" id="IPR036056">
    <property type="entry name" value="Fibrinogen-like_C"/>
</dbReference>
<evidence type="ECO:0000256" key="6">
    <source>
        <dbReference type="ARBA" id="ARBA00022801"/>
    </source>
</evidence>
<dbReference type="AlphaFoldDB" id="A0AAV7BHS6"/>
<dbReference type="SUPFAM" id="SSF56436">
    <property type="entry name" value="C-type lectin-like"/>
    <property type="match status" value="1"/>
</dbReference>
<dbReference type="CDD" id="cd00041">
    <property type="entry name" value="CUB"/>
    <property type="match status" value="1"/>
</dbReference>
<evidence type="ECO:0000259" key="23">
    <source>
        <dbReference type="PROSITE" id="PS50963"/>
    </source>
</evidence>
<evidence type="ECO:0000256" key="9">
    <source>
        <dbReference type="ARBA" id="ARBA00023136"/>
    </source>
</evidence>
<dbReference type="InterPro" id="IPR016186">
    <property type="entry name" value="C-type_lectin-like/link_sf"/>
</dbReference>
<dbReference type="Proteomes" id="UP000824782">
    <property type="component" value="Unassembled WGS sequence"/>
</dbReference>
<evidence type="ECO:0000256" key="19">
    <source>
        <dbReference type="SAM" id="MobiDB-lite"/>
    </source>
</evidence>
<dbReference type="PROSITE" id="PS01180">
    <property type="entry name" value="CUB"/>
    <property type="match status" value="1"/>
</dbReference>
<accession>A0AAV7BHS6</accession>
<keyword evidence="9" id="KW-0472">Membrane</keyword>
<dbReference type="InterPro" id="IPR000859">
    <property type="entry name" value="CUB_dom"/>
</dbReference>
<keyword evidence="3" id="KW-0812">Transmembrane</keyword>
<comment type="similarity">
    <text evidence="2">Belongs to the DMBT1 family.</text>
</comment>
<evidence type="ECO:0000313" key="24">
    <source>
        <dbReference type="EMBL" id="KAG8572064.1"/>
    </source>
</evidence>
<evidence type="ECO:0000256" key="4">
    <source>
        <dbReference type="ARBA" id="ARBA00022729"/>
    </source>
</evidence>
<reference evidence="24" key="1">
    <citation type="thesis" date="2020" institute="ProQuest LLC" country="789 East Eisenhower Parkway, Ann Arbor, MI, USA">
        <title>Comparative Genomics and Chromosome Evolution.</title>
        <authorList>
            <person name="Mudd A.B."/>
        </authorList>
    </citation>
    <scope>NUCLEOTIDE SEQUENCE</scope>
    <source>
        <strain evidence="24">237g6f4</strain>
        <tissue evidence="24">Blood</tissue>
    </source>
</reference>
<evidence type="ECO:0000256" key="11">
    <source>
        <dbReference type="ARBA" id="ARBA00023157"/>
    </source>
</evidence>
<evidence type="ECO:0000256" key="12">
    <source>
        <dbReference type="ARBA" id="ARBA00023180"/>
    </source>
</evidence>
<evidence type="ECO:0000313" key="25">
    <source>
        <dbReference type="Proteomes" id="UP000824782"/>
    </source>
</evidence>
<dbReference type="SUPFAM" id="SSF56487">
    <property type="entry name" value="SRCR-like"/>
    <property type="match status" value="1"/>
</dbReference>
<keyword evidence="4 20" id="KW-0732">Signal</keyword>
<dbReference type="SMART" id="SM00445">
    <property type="entry name" value="LINK"/>
    <property type="match status" value="1"/>
</dbReference>
<dbReference type="InterPro" id="IPR036772">
    <property type="entry name" value="SRCR-like_dom_sf"/>
</dbReference>
<evidence type="ECO:0000256" key="8">
    <source>
        <dbReference type="ARBA" id="ARBA00022989"/>
    </source>
</evidence>
<dbReference type="InterPro" id="IPR001190">
    <property type="entry name" value="SRCR"/>
</dbReference>
<dbReference type="PRINTS" id="PR00258">
    <property type="entry name" value="SPERACTRCPTR"/>
</dbReference>
<feature type="chain" id="PRO_5043764803" description="Tumor necrosis factor-inducible gene 6 protein" evidence="20">
    <location>
        <begin position="20"/>
        <end position="848"/>
    </location>
</feature>
<feature type="domain" description="CUB" evidence="21">
    <location>
        <begin position="511"/>
        <end position="623"/>
    </location>
</feature>
<evidence type="ECO:0000256" key="14">
    <source>
        <dbReference type="ARBA" id="ARBA00069597"/>
    </source>
</evidence>
<evidence type="ECO:0000256" key="7">
    <source>
        <dbReference type="ARBA" id="ARBA00022889"/>
    </source>
</evidence>
<keyword evidence="10" id="KW-0865">Zymogen</keyword>
<evidence type="ECO:0000256" key="3">
    <source>
        <dbReference type="ARBA" id="ARBA00022692"/>
    </source>
</evidence>
<dbReference type="Pfam" id="PF00431">
    <property type="entry name" value="CUB"/>
    <property type="match status" value="1"/>
</dbReference>